<evidence type="ECO:0000313" key="13">
    <source>
        <dbReference type="Proteomes" id="UP001341281"/>
    </source>
</evidence>
<keyword evidence="4" id="KW-0547">Nucleotide-binding</keyword>
<dbReference type="InterPro" id="IPR036388">
    <property type="entry name" value="WH-like_DNA-bd_sf"/>
</dbReference>
<feature type="coiled-coil region" evidence="7">
    <location>
        <begin position="115"/>
        <end position="142"/>
    </location>
</feature>
<feature type="domain" description="Disease resistance R13L4/SHOC-2-like LRR" evidence="11">
    <location>
        <begin position="553"/>
        <end position="917"/>
    </location>
</feature>
<dbReference type="PANTHER" id="PTHR23155:SF1116">
    <property type="entry name" value="OS12G0273300 PROTEIN"/>
    <property type="match status" value="1"/>
</dbReference>
<dbReference type="GO" id="GO:0009626">
    <property type="term" value="P:plant-type hypersensitive response"/>
    <property type="evidence" value="ECO:0007669"/>
    <property type="project" value="UniProtKB-ARBA"/>
</dbReference>
<dbReference type="InterPro" id="IPR038005">
    <property type="entry name" value="RX-like_CC"/>
</dbReference>
<proteinExistence type="inferred from homology"/>
<keyword evidence="3" id="KW-0677">Repeat</keyword>
<feature type="domain" description="Disease resistance protein winged helix" evidence="10">
    <location>
        <begin position="430"/>
        <end position="508"/>
    </location>
</feature>
<keyword evidence="2" id="KW-0433">Leucine-rich repeat</keyword>
<dbReference type="InterPro" id="IPR044974">
    <property type="entry name" value="Disease_R_plants"/>
</dbReference>
<dbReference type="InterPro" id="IPR032675">
    <property type="entry name" value="LRR_dom_sf"/>
</dbReference>
<keyword evidence="6 7" id="KW-0175">Coiled coil</keyword>
<reference evidence="12 13" key="1">
    <citation type="submission" date="2024-02" db="EMBL/GenBank/DDBJ databases">
        <title>High-quality chromosome-scale genome assembly of Pensacola bahiagrass (Paspalum notatum Flugge var. saurae).</title>
        <authorList>
            <person name="Vega J.M."/>
            <person name="Podio M."/>
            <person name="Orjuela J."/>
            <person name="Siena L.A."/>
            <person name="Pessino S.C."/>
            <person name="Combes M.C."/>
            <person name="Mariac C."/>
            <person name="Albertini E."/>
            <person name="Pupilli F."/>
            <person name="Ortiz J.P.A."/>
            <person name="Leblanc O."/>
        </authorList>
    </citation>
    <scope>NUCLEOTIDE SEQUENCE [LARGE SCALE GENOMIC DNA]</scope>
    <source>
        <strain evidence="12">R1</strain>
        <tissue evidence="12">Leaf</tissue>
    </source>
</reference>
<dbReference type="Gene3D" id="1.10.10.10">
    <property type="entry name" value="Winged helix-like DNA-binding domain superfamily/Winged helix DNA-binding domain"/>
    <property type="match status" value="1"/>
</dbReference>
<keyword evidence="13" id="KW-1185">Reference proteome</keyword>
<dbReference type="GO" id="GO:0043531">
    <property type="term" value="F:ADP binding"/>
    <property type="evidence" value="ECO:0007669"/>
    <property type="project" value="InterPro"/>
</dbReference>
<evidence type="ECO:0000259" key="11">
    <source>
        <dbReference type="Pfam" id="PF23598"/>
    </source>
</evidence>
<evidence type="ECO:0000256" key="5">
    <source>
        <dbReference type="ARBA" id="ARBA00022821"/>
    </source>
</evidence>
<dbReference type="Pfam" id="PF00931">
    <property type="entry name" value="NB-ARC"/>
    <property type="match status" value="1"/>
</dbReference>
<evidence type="ECO:0000256" key="2">
    <source>
        <dbReference type="ARBA" id="ARBA00022614"/>
    </source>
</evidence>
<dbReference type="InterPro" id="IPR002182">
    <property type="entry name" value="NB-ARC"/>
</dbReference>
<evidence type="ECO:0000256" key="6">
    <source>
        <dbReference type="ARBA" id="ARBA00023054"/>
    </source>
</evidence>
<dbReference type="Gene3D" id="1.20.5.4130">
    <property type="match status" value="1"/>
</dbReference>
<dbReference type="InterPro" id="IPR058922">
    <property type="entry name" value="WHD_DRP"/>
</dbReference>
<dbReference type="InterPro" id="IPR042197">
    <property type="entry name" value="Apaf_helical"/>
</dbReference>
<comment type="similarity">
    <text evidence="1">Belongs to the disease resistance NB-LRR family.</text>
</comment>
<evidence type="ECO:0000259" key="8">
    <source>
        <dbReference type="Pfam" id="PF00931"/>
    </source>
</evidence>
<sequence>MDFATGALGTLLPKLAQLLQDEYKLQKGVKKEIEFLCRELKTMRAALRNVGEVPLEQLSELVRIWARDVRELSYDMEDIVDTFLVRVQGPELPSKKSTKRFIKKMIQKITKASTRRGISQEINDIKERVKEVAERRDRYKVDAITPSKTTSVDPRITAMYTKVTDLVGIDEPREELITKLTKEEDGISSAEQRIVSIVGFGGLGKTTLAKAVFDKIKAQFDCSAFISVSQNPDMTKILKDMLYELDKSKYNNIHSTTVSERQLIDLLQEFLQTKRYLIVVDDIWDTKAWDIIQCALLENCLRSRIITTTRIVDVAEHAGSCYKMKPLSPEMSKVLFYGRVFGSESECPHQILDISKKILNKCGGVPLAIVTTSSLLANKSRNTKEWHHVCDSIGSGLGNNAGIDDMRKILLLSYYDLKPHLKTCLLYLSVFPEDYKIKTDRLIWRWIAEGFVKKGEGSQSLFENGISYFNELLNRSLIQPAYSDFGYDDDDPSYIGYCRVHDMVLDLICSLSKEESFATIVSADGKEIISSLGNKVRRLSLYCMSWPTVDTSKMRSLTISNSSIMSSMPHLSCYNLLRVLDLEGCSLKDHTSIEFVGRLFHLRYLSLQGSDYACEIPAELGKLQFLQTLNLLETSIEELPLCTFGLTQLMCLFVEQRTRLPNGISNLSCLEALSVEVDSVHIAEELGHLTELRMLDVSLRRDKEGRCDESICKVLVGSIGKLQKIQTLRVDTEGHAVELEGSLESSLCYLHINKTVWVPRWIDPASLLLLSHLDIVVERVRREDIHVLGMLQDLGWLRVRVYGPTQVFESRFTVSADAFPRVTHCRFQGFPTPLSMFTPGAMPRLQHFEFEIGPEDLYDGGLFIADNLAFGHLPSLRTVRVRLYGLESISIEEEDVVATKVEEALWHQAHVHPNHPDAYIRTNGFDGNPWYRCMSSDDKVATSDSHELIKRQHQKLGRLWYRYAHQLQVHNEMHREAVCLSGDAKDKVELFIEQLNATRDHTKSEWNKAFEQQGPPNDELDRLTKTNMAWQRAVEIITAEYPRLAATLEELKTAFSLQKQGNGTNKMANNVSETEMVGEVSATALHDREGEDPNTPVESVIHQLENQHLQE</sequence>
<gene>
    <name evidence="12" type="ORF">U9M48_000397</name>
</gene>
<keyword evidence="5" id="KW-0611">Plant defense</keyword>
<evidence type="ECO:0000256" key="4">
    <source>
        <dbReference type="ARBA" id="ARBA00022741"/>
    </source>
</evidence>
<evidence type="ECO:0000256" key="3">
    <source>
        <dbReference type="ARBA" id="ARBA00022737"/>
    </source>
</evidence>
<evidence type="ECO:0000259" key="10">
    <source>
        <dbReference type="Pfam" id="PF23559"/>
    </source>
</evidence>
<feature type="domain" description="NB-ARC" evidence="8">
    <location>
        <begin position="173"/>
        <end position="342"/>
    </location>
</feature>
<dbReference type="SUPFAM" id="SSF52540">
    <property type="entry name" value="P-loop containing nucleoside triphosphate hydrolases"/>
    <property type="match status" value="1"/>
</dbReference>
<dbReference type="InterPro" id="IPR055414">
    <property type="entry name" value="LRR_R13L4/SHOC2-like"/>
</dbReference>
<evidence type="ECO:0000256" key="1">
    <source>
        <dbReference type="ARBA" id="ARBA00008894"/>
    </source>
</evidence>
<dbReference type="CDD" id="cd14798">
    <property type="entry name" value="RX-CC_like"/>
    <property type="match status" value="1"/>
</dbReference>
<dbReference type="InterPro" id="IPR041118">
    <property type="entry name" value="Rx_N"/>
</dbReference>
<dbReference type="Gene3D" id="3.40.50.300">
    <property type="entry name" value="P-loop containing nucleotide triphosphate hydrolases"/>
    <property type="match status" value="1"/>
</dbReference>
<evidence type="ECO:0000313" key="12">
    <source>
        <dbReference type="EMBL" id="WVZ49015.1"/>
    </source>
</evidence>
<organism evidence="12 13">
    <name type="scientific">Paspalum notatum var. saurae</name>
    <dbReference type="NCBI Taxonomy" id="547442"/>
    <lineage>
        <taxon>Eukaryota</taxon>
        <taxon>Viridiplantae</taxon>
        <taxon>Streptophyta</taxon>
        <taxon>Embryophyta</taxon>
        <taxon>Tracheophyta</taxon>
        <taxon>Spermatophyta</taxon>
        <taxon>Magnoliopsida</taxon>
        <taxon>Liliopsida</taxon>
        <taxon>Poales</taxon>
        <taxon>Poaceae</taxon>
        <taxon>PACMAD clade</taxon>
        <taxon>Panicoideae</taxon>
        <taxon>Andropogonodae</taxon>
        <taxon>Paspaleae</taxon>
        <taxon>Paspalinae</taxon>
        <taxon>Paspalum</taxon>
    </lineage>
</organism>
<accession>A0AAQ3PE05</accession>
<dbReference type="InterPro" id="IPR027417">
    <property type="entry name" value="P-loop_NTPase"/>
</dbReference>
<dbReference type="SUPFAM" id="SSF52058">
    <property type="entry name" value="L domain-like"/>
    <property type="match status" value="1"/>
</dbReference>
<dbReference type="Pfam" id="PF23559">
    <property type="entry name" value="WHD_DRP"/>
    <property type="match status" value="1"/>
</dbReference>
<dbReference type="Pfam" id="PF23598">
    <property type="entry name" value="LRR_14"/>
    <property type="match status" value="1"/>
</dbReference>
<dbReference type="PANTHER" id="PTHR23155">
    <property type="entry name" value="DISEASE RESISTANCE PROTEIN RP"/>
    <property type="match status" value="1"/>
</dbReference>
<dbReference type="Gene3D" id="3.80.10.10">
    <property type="entry name" value="Ribonuclease Inhibitor"/>
    <property type="match status" value="1"/>
</dbReference>
<dbReference type="FunFam" id="1.10.10.10:FF:000322">
    <property type="entry name" value="Probable disease resistance protein At1g63360"/>
    <property type="match status" value="1"/>
</dbReference>
<dbReference type="EMBL" id="CP144745">
    <property type="protein sequence ID" value="WVZ49015.1"/>
    <property type="molecule type" value="Genomic_DNA"/>
</dbReference>
<protein>
    <submittedName>
        <fullName evidence="12">Uncharacterized protein</fullName>
    </submittedName>
</protein>
<dbReference type="Pfam" id="PF18052">
    <property type="entry name" value="Rx_N"/>
    <property type="match status" value="1"/>
</dbReference>
<dbReference type="PRINTS" id="PR00364">
    <property type="entry name" value="DISEASERSIST"/>
</dbReference>
<dbReference type="Gene3D" id="1.10.8.430">
    <property type="entry name" value="Helical domain of apoptotic protease-activating factors"/>
    <property type="match status" value="1"/>
</dbReference>
<evidence type="ECO:0000256" key="7">
    <source>
        <dbReference type="SAM" id="Coils"/>
    </source>
</evidence>
<evidence type="ECO:0000259" key="9">
    <source>
        <dbReference type="Pfam" id="PF18052"/>
    </source>
</evidence>
<dbReference type="GO" id="GO:0002758">
    <property type="term" value="P:innate immune response-activating signaling pathway"/>
    <property type="evidence" value="ECO:0007669"/>
    <property type="project" value="UniProtKB-ARBA"/>
</dbReference>
<name>A0AAQ3PE05_PASNO</name>
<dbReference type="AlphaFoldDB" id="A0AAQ3PE05"/>
<dbReference type="FunFam" id="3.40.50.300:FF:001091">
    <property type="entry name" value="Probable disease resistance protein At1g61300"/>
    <property type="match status" value="1"/>
</dbReference>
<dbReference type="Proteomes" id="UP001341281">
    <property type="component" value="Chromosome 01"/>
</dbReference>
<feature type="domain" description="Disease resistance N-terminal" evidence="9">
    <location>
        <begin position="7"/>
        <end position="98"/>
    </location>
</feature>
<dbReference type="GO" id="GO:0042742">
    <property type="term" value="P:defense response to bacterium"/>
    <property type="evidence" value="ECO:0007669"/>
    <property type="project" value="UniProtKB-ARBA"/>
</dbReference>